<sequence>MSPDALRKFAENIEQLIPLIDVSVAQLNGVNVRAGSFPNAVNLANSINAPGRLTDTVTQVFITGKKTITDTAAAMRKIAADYDKAEELNSITVSDYGRYVAGAMGDVNTLIGIGDASNPAAKGGGSTD</sequence>
<name>A0A7W7CEV1_9PSEU</name>
<dbReference type="EMBL" id="JACHMH010000001">
    <property type="protein sequence ID" value="MBB4679873.1"/>
    <property type="molecule type" value="Genomic_DNA"/>
</dbReference>
<evidence type="ECO:0000313" key="2">
    <source>
        <dbReference type="Proteomes" id="UP000533598"/>
    </source>
</evidence>
<dbReference type="RefSeq" id="WP_185005572.1">
    <property type="nucleotide sequence ID" value="NZ_BAAAUI010000017.1"/>
</dbReference>
<comment type="caution">
    <text evidence="1">The sequence shown here is derived from an EMBL/GenBank/DDBJ whole genome shotgun (WGS) entry which is preliminary data.</text>
</comment>
<dbReference type="Proteomes" id="UP000533598">
    <property type="component" value="Unassembled WGS sequence"/>
</dbReference>
<accession>A0A7W7CEV1</accession>
<gene>
    <name evidence="1" type="ORF">HNR67_005991</name>
</gene>
<dbReference type="AlphaFoldDB" id="A0A7W7CEV1"/>
<organism evidence="1 2">
    <name type="scientific">Crossiella cryophila</name>
    <dbReference type="NCBI Taxonomy" id="43355"/>
    <lineage>
        <taxon>Bacteria</taxon>
        <taxon>Bacillati</taxon>
        <taxon>Actinomycetota</taxon>
        <taxon>Actinomycetes</taxon>
        <taxon>Pseudonocardiales</taxon>
        <taxon>Pseudonocardiaceae</taxon>
        <taxon>Crossiella</taxon>
    </lineage>
</organism>
<evidence type="ECO:0000313" key="1">
    <source>
        <dbReference type="EMBL" id="MBB4679873.1"/>
    </source>
</evidence>
<protein>
    <submittedName>
        <fullName evidence="1">Uncharacterized protein</fullName>
    </submittedName>
</protein>
<reference evidence="1 2" key="1">
    <citation type="submission" date="2020-08" db="EMBL/GenBank/DDBJ databases">
        <title>Sequencing the genomes of 1000 actinobacteria strains.</title>
        <authorList>
            <person name="Klenk H.-P."/>
        </authorList>
    </citation>
    <scope>NUCLEOTIDE SEQUENCE [LARGE SCALE GENOMIC DNA]</scope>
    <source>
        <strain evidence="1 2">DSM 44230</strain>
    </source>
</reference>
<keyword evidence="2" id="KW-1185">Reference proteome</keyword>
<proteinExistence type="predicted"/>